<dbReference type="WBParaSite" id="PSU_v2.g15927.t1">
    <property type="protein sequence ID" value="PSU_v2.g15927.t1"/>
    <property type="gene ID" value="PSU_v2.g15927"/>
</dbReference>
<evidence type="ECO:0000313" key="2">
    <source>
        <dbReference type="Proteomes" id="UP000887577"/>
    </source>
</evidence>
<keyword evidence="2" id="KW-1185">Reference proteome</keyword>
<reference evidence="3" key="1">
    <citation type="submission" date="2022-11" db="UniProtKB">
        <authorList>
            <consortium name="WormBaseParasite"/>
        </authorList>
    </citation>
    <scope>IDENTIFICATION</scope>
</reference>
<evidence type="ECO:0000259" key="1">
    <source>
        <dbReference type="Pfam" id="PF16206"/>
    </source>
</evidence>
<evidence type="ECO:0000313" key="3">
    <source>
        <dbReference type="WBParaSite" id="PSU_v2.g15927.t1"/>
    </source>
</evidence>
<feature type="domain" description="Mon2 C-terminal" evidence="1">
    <location>
        <begin position="59"/>
        <end position="341"/>
    </location>
</feature>
<dbReference type="InterPro" id="IPR032817">
    <property type="entry name" value="Mon2_C"/>
</dbReference>
<protein>
    <submittedName>
        <fullName evidence="3">Mon2 C-terminal domain-containing protein</fullName>
    </submittedName>
</protein>
<accession>A0A914YAY3</accession>
<proteinExistence type="predicted"/>
<dbReference type="Proteomes" id="UP000887577">
    <property type="component" value="Unplaced"/>
</dbReference>
<dbReference type="Pfam" id="PF16206">
    <property type="entry name" value="Mon2_C"/>
    <property type="match status" value="1"/>
</dbReference>
<dbReference type="AlphaFoldDB" id="A0A914YAY3"/>
<organism evidence="2 3">
    <name type="scientific">Panagrolaimus superbus</name>
    <dbReference type="NCBI Taxonomy" id="310955"/>
    <lineage>
        <taxon>Eukaryota</taxon>
        <taxon>Metazoa</taxon>
        <taxon>Ecdysozoa</taxon>
        <taxon>Nematoda</taxon>
        <taxon>Chromadorea</taxon>
        <taxon>Rhabditida</taxon>
        <taxon>Tylenchina</taxon>
        <taxon>Panagrolaimomorpha</taxon>
        <taxon>Panagrolaimoidea</taxon>
        <taxon>Panagrolaimidae</taxon>
        <taxon>Panagrolaimus</taxon>
    </lineage>
</organism>
<name>A0A914YAY3_9BILA</name>
<sequence>MSHKETNHSDSLPDIFHLLLDFTKLSLRSPQTDFVMVKKDIPSPMQALTLVPFAELCLKFIIEFYSKGICDPLVMRYNCPTPSIWMNAATAFMSISRVGIPIARENLDKFKSFWLPFITIVDKFLFCKNRNKKPLNADERKRFEFVDCQFIELIRIEILPHAASLPWEFMQKVIEILNKASIITLDPNDTLASDLCEQRTDLCKVSFDALLSLSQTQVPGEILDIVDDKKNGKLPQSLGAHAISSLLVRCKQVINGYARDEQNNGRLPLLSHRVFEVISVLRAISALIEGLTTQPENVIESLYDKLVEIYPSVVQMVPCCKNSADVQLAVMITLNSYQTLLNLKNNPVQIVVT</sequence>